<keyword evidence="4" id="KW-0547">Nucleotide-binding</keyword>
<dbReference type="PhylomeDB" id="A0A060TB52"/>
<dbReference type="InterPro" id="IPR038718">
    <property type="entry name" value="SNF2-like_sf"/>
</dbReference>
<gene>
    <name evidence="14" type="ORF">GNLVRS02_ARAD1D25190g</name>
</gene>
<dbReference type="InterPro" id="IPR027417">
    <property type="entry name" value="P-loop_NTPase"/>
</dbReference>
<evidence type="ECO:0000256" key="4">
    <source>
        <dbReference type="ARBA" id="ARBA00022741"/>
    </source>
</evidence>
<dbReference type="GO" id="GO:0140658">
    <property type="term" value="F:ATP-dependent chromatin remodeler activity"/>
    <property type="evidence" value="ECO:0007669"/>
    <property type="project" value="UniProtKB-ARBA"/>
</dbReference>
<feature type="compositionally biased region" description="Low complexity" evidence="11">
    <location>
        <begin position="99"/>
        <end position="117"/>
    </location>
</feature>
<dbReference type="InterPro" id="IPR049730">
    <property type="entry name" value="SNF2/RAD54-like_C"/>
</dbReference>
<comment type="subcellular location">
    <subcellularLocation>
        <location evidence="1">Nucleus</location>
    </subcellularLocation>
</comment>
<evidence type="ECO:0000256" key="7">
    <source>
        <dbReference type="ARBA" id="ARBA00022840"/>
    </source>
</evidence>
<evidence type="ECO:0000313" key="14">
    <source>
        <dbReference type="EMBL" id="CDP38029.1"/>
    </source>
</evidence>
<dbReference type="SMART" id="SM00490">
    <property type="entry name" value="HELICc"/>
    <property type="match status" value="1"/>
</dbReference>
<dbReference type="InterPro" id="IPR000330">
    <property type="entry name" value="SNF2_N"/>
</dbReference>
<dbReference type="CDD" id="cd17998">
    <property type="entry name" value="DEXHc_SMARCAD1"/>
    <property type="match status" value="1"/>
</dbReference>
<dbReference type="FunFam" id="3.40.50.10810:FF:000014">
    <property type="entry name" value="SWI/SNF-related matrix-associated actin-dependent regulator of chromatin subfamily A containing DEAD/H box 1"/>
    <property type="match status" value="1"/>
</dbReference>
<evidence type="ECO:0000256" key="3">
    <source>
        <dbReference type="ARBA" id="ARBA00012551"/>
    </source>
</evidence>
<dbReference type="PROSITE" id="PS51194">
    <property type="entry name" value="HELICASE_CTER"/>
    <property type="match status" value="1"/>
</dbReference>
<feature type="compositionally biased region" description="Low complexity" evidence="11">
    <location>
        <begin position="16"/>
        <end position="33"/>
    </location>
</feature>
<evidence type="ECO:0000256" key="1">
    <source>
        <dbReference type="ARBA" id="ARBA00004123"/>
    </source>
</evidence>
<dbReference type="GO" id="GO:0005694">
    <property type="term" value="C:chromosome"/>
    <property type="evidence" value="ECO:0007669"/>
    <property type="project" value="UniProtKB-ARBA"/>
</dbReference>
<sequence>MSVPRKRPTSRIYGDSKQPPVVQVPASPQGQSSGDANNRPSLYANLTSGERANQPLPPLSKFASSSNGHPRLFSSSPSPPAQATGRLASLSKFSYQPKTAQSVASSSPSQSSTQSTVFSRYADLLSRGDRTQPTNALSAQEEKVFHQLKAVFPSSSDKTVNAAVKTYKTFDAAANWLSNQDQNVLTDNGSTADSPESPPAKRQMTAKREVNRPQMSIREKFSAARRTEPEEVAAGTAAAEPKRKLVKSRITAYEEEAVDDMDDSDASDYGDEVDYEFEGRVLNFLNTASVEDIADIAACSEEAAKAMVDARPFDSLDQAREVQLDSASSTASTPGPDGKPKARRRPKKPAGDKIVNDCSSTLHGYEAVDSLIQKCEELGNQVSSGIKAWGVSVLGSNDEVSITEVGEDEEDEDVKTSGRGGYFKEKPKLLADDVTLKSYQQVGINWLSLLYNRGLSCILADEMGLGKTCQVIAFLARLKEVGSPGPHLVVVPASTLENWLREFQKFCPSFRVEPYYGSQMERAEIRESLSDGKFDVLVTTYNLACGSKPDAGFLKSFNFNVCVYDEGHMLKNSQSERYTKLMRLKAQFRLLLTGTPLQNNLRELVSLLSFILPSMFQDRKEELQGIFKHKAKATESNSEGGVSKNPLLSEQRINKAKAMMTPFILRRKKDQVLQHLPSKLHAIEYCDMTERQLTLYNEELETSRKNMETRAAGGRAQLINVMMQLRKAAIHPLLFRRLYTTEILRQMAKEIMGEPVYKDANEQYIFEDMEVMSDYELHVLCEKFPDTIGHRALDPEHWMDSGKVKKLVEVLPGMHKDGDRILLFSQFTQVLDILERVLSQLNIAFLRMDGSTPVDIRQDMIDKFTNETDISVFLLSTKAGGFGINLACANVVIIHDLSFNPHDDKQAEDRAHRVGQTQEVNVIRLITKQSVEENILSLANTKLALDASVNDEKEAEKAEANNATLVAKMMFDVNSGLTSAETSAAATPAET</sequence>
<dbReference type="EC" id="3.6.4.12" evidence="3"/>
<feature type="region of interest" description="Disordered" evidence="11">
    <location>
        <begin position="320"/>
        <end position="355"/>
    </location>
</feature>
<keyword evidence="5" id="KW-0378">Hydrolase</keyword>
<evidence type="ECO:0000259" key="12">
    <source>
        <dbReference type="PROSITE" id="PS51192"/>
    </source>
</evidence>
<accession>A0A060TB52</accession>
<evidence type="ECO:0000256" key="6">
    <source>
        <dbReference type="ARBA" id="ARBA00022806"/>
    </source>
</evidence>
<organism evidence="14">
    <name type="scientific">Blastobotrys adeninivorans</name>
    <name type="common">Yeast</name>
    <name type="synonym">Arxula adeninivorans</name>
    <dbReference type="NCBI Taxonomy" id="409370"/>
    <lineage>
        <taxon>Eukaryota</taxon>
        <taxon>Fungi</taxon>
        <taxon>Dikarya</taxon>
        <taxon>Ascomycota</taxon>
        <taxon>Saccharomycotina</taxon>
        <taxon>Dipodascomycetes</taxon>
        <taxon>Dipodascales</taxon>
        <taxon>Trichomonascaceae</taxon>
        <taxon>Blastobotrys</taxon>
    </lineage>
</organism>
<dbReference type="CDD" id="cd18793">
    <property type="entry name" value="SF2_C_SNF"/>
    <property type="match status" value="1"/>
</dbReference>
<feature type="compositionally biased region" description="Polar residues" evidence="11">
    <location>
        <begin position="34"/>
        <end position="51"/>
    </location>
</feature>
<feature type="domain" description="Helicase ATP-binding" evidence="12">
    <location>
        <begin position="448"/>
        <end position="614"/>
    </location>
</feature>
<reference evidence="14" key="2">
    <citation type="submission" date="2014-06" db="EMBL/GenBank/DDBJ databases">
        <title>The complete genome of Blastobotrys (Arxula) adeninivorans LS3 - a yeast of biotechnological interest.</title>
        <authorList>
            <person name="Kunze G."/>
            <person name="Gaillardin C."/>
            <person name="Czernicka M."/>
            <person name="Durrens P."/>
            <person name="Martin T."/>
            <person name="Boer E."/>
            <person name="Gabaldon T."/>
            <person name="Cruz J."/>
            <person name="Talla E."/>
            <person name="Marck C."/>
            <person name="Goffeau A."/>
            <person name="Barbe V."/>
            <person name="Baret P."/>
            <person name="Baronian K."/>
            <person name="Beier S."/>
            <person name="Bleykasten C."/>
            <person name="Bode R."/>
            <person name="Casaregola S."/>
            <person name="Despons L."/>
            <person name="Fairhead C."/>
            <person name="Giersberg M."/>
            <person name="Gierski P."/>
            <person name="Hahnel U."/>
            <person name="Hartmann A."/>
            <person name="Jankowska D."/>
            <person name="Jubin C."/>
            <person name="Jung P."/>
            <person name="Lafontaine I."/>
            <person name="Leh-Louis V."/>
            <person name="Lemaire M."/>
            <person name="Marcet-Houben M."/>
            <person name="Mascher M."/>
            <person name="Morel G."/>
            <person name="Richard G.-F."/>
            <person name="Riechen J."/>
            <person name="Sacerdot C."/>
            <person name="Sarkar A."/>
            <person name="Savel G."/>
            <person name="Schacherer J."/>
            <person name="Sherman D."/>
            <person name="Straub M.-L."/>
            <person name="Stein N."/>
            <person name="Thierry A."/>
            <person name="Trautwein-Schult A."/>
            <person name="Westhof E."/>
            <person name="Worch S."/>
            <person name="Dujon B."/>
            <person name="Souciet J.-L."/>
            <person name="Wincker P."/>
            <person name="Scholz U."/>
            <person name="Neuveglise N."/>
        </authorList>
    </citation>
    <scope>NUCLEOTIDE SEQUENCE</scope>
    <source>
        <strain evidence="14">LS3</strain>
    </source>
</reference>
<dbReference type="SUPFAM" id="SSF52540">
    <property type="entry name" value="P-loop containing nucleoside triphosphate hydrolases"/>
    <property type="match status" value="2"/>
</dbReference>
<name>A0A060TB52_BLAAD</name>
<dbReference type="GO" id="GO:0005524">
    <property type="term" value="F:ATP binding"/>
    <property type="evidence" value="ECO:0007669"/>
    <property type="project" value="UniProtKB-KW"/>
</dbReference>
<feature type="region of interest" description="Disordered" evidence="11">
    <location>
        <begin position="1"/>
        <end position="117"/>
    </location>
</feature>
<dbReference type="InterPro" id="IPR014001">
    <property type="entry name" value="Helicase_ATP-bd"/>
</dbReference>
<dbReference type="Gene3D" id="3.40.50.10810">
    <property type="entry name" value="Tandem AAA-ATPase domain"/>
    <property type="match status" value="1"/>
</dbReference>
<dbReference type="GO" id="GO:0003678">
    <property type="term" value="F:DNA helicase activity"/>
    <property type="evidence" value="ECO:0007669"/>
    <property type="project" value="UniProtKB-EC"/>
</dbReference>
<keyword evidence="9" id="KW-0238">DNA-binding</keyword>
<evidence type="ECO:0000256" key="11">
    <source>
        <dbReference type="SAM" id="MobiDB-lite"/>
    </source>
</evidence>
<dbReference type="PROSITE" id="PS51192">
    <property type="entry name" value="HELICASE_ATP_BIND_1"/>
    <property type="match status" value="1"/>
</dbReference>
<evidence type="ECO:0000256" key="8">
    <source>
        <dbReference type="ARBA" id="ARBA00022853"/>
    </source>
</evidence>
<feature type="region of interest" description="Disordered" evidence="11">
    <location>
        <begin position="183"/>
        <end position="209"/>
    </location>
</feature>
<dbReference type="GO" id="GO:0003677">
    <property type="term" value="F:DNA binding"/>
    <property type="evidence" value="ECO:0007669"/>
    <property type="project" value="UniProtKB-KW"/>
</dbReference>
<protein>
    <recommendedName>
        <fullName evidence="3">DNA helicase</fullName>
        <ecNumber evidence="3">3.6.4.12</ecNumber>
    </recommendedName>
</protein>
<feature type="domain" description="Helicase C-terminal" evidence="13">
    <location>
        <begin position="803"/>
        <end position="956"/>
    </location>
</feature>
<dbReference type="EMBL" id="HG937694">
    <property type="protein sequence ID" value="CDP38029.1"/>
    <property type="molecule type" value="Genomic_DNA"/>
</dbReference>
<keyword evidence="7" id="KW-0067">ATP-binding</keyword>
<evidence type="ECO:0000256" key="5">
    <source>
        <dbReference type="ARBA" id="ARBA00022801"/>
    </source>
</evidence>
<dbReference type="Gene3D" id="3.40.50.300">
    <property type="entry name" value="P-loop containing nucleotide triphosphate hydrolases"/>
    <property type="match status" value="2"/>
</dbReference>
<feature type="compositionally biased region" description="Polar residues" evidence="11">
    <location>
        <begin position="62"/>
        <end position="76"/>
    </location>
</feature>
<keyword evidence="10" id="KW-0539">Nucleus</keyword>
<comment type="similarity">
    <text evidence="2">Belongs to the SNF2/RAD54 helicase family.</text>
</comment>
<reference evidence="14" key="1">
    <citation type="submission" date="2014-02" db="EMBL/GenBank/DDBJ databases">
        <authorList>
            <person name="Genoscope - CEA"/>
        </authorList>
    </citation>
    <scope>NUCLEOTIDE SEQUENCE</scope>
    <source>
        <strain evidence="14">LS3</strain>
    </source>
</reference>
<proteinExistence type="inferred from homology"/>
<keyword evidence="6" id="KW-0347">Helicase</keyword>
<evidence type="ECO:0000256" key="9">
    <source>
        <dbReference type="ARBA" id="ARBA00023125"/>
    </source>
</evidence>
<dbReference type="GO" id="GO:0016787">
    <property type="term" value="F:hydrolase activity"/>
    <property type="evidence" value="ECO:0007669"/>
    <property type="project" value="UniProtKB-KW"/>
</dbReference>
<keyword evidence="8" id="KW-0156">Chromatin regulator</keyword>
<dbReference type="PANTHER" id="PTHR10799">
    <property type="entry name" value="SNF2/RAD54 HELICASE FAMILY"/>
    <property type="match status" value="1"/>
</dbReference>
<dbReference type="GO" id="GO:0005634">
    <property type="term" value="C:nucleus"/>
    <property type="evidence" value="ECO:0007669"/>
    <property type="project" value="UniProtKB-SubCell"/>
</dbReference>
<dbReference type="AlphaFoldDB" id="A0A060TB52"/>
<evidence type="ECO:0000259" key="13">
    <source>
        <dbReference type="PROSITE" id="PS51194"/>
    </source>
</evidence>
<dbReference type="InterPro" id="IPR001650">
    <property type="entry name" value="Helicase_C-like"/>
</dbReference>
<feature type="compositionally biased region" description="Polar residues" evidence="11">
    <location>
        <begin position="183"/>
        <end position="194"/>
    </location>
</feature>
<evidence type="ECO:0000256" key="2">
    <source>
        <dbReference type="ARBA" id="ARBA00007025"/>
    </source>
</evidence>
<dbReference type="Pfam" id="PF00271">
    <property type="entry name" value="Helicase_C"/>
    <property type="match status" value="1"/>
</dbReference>
<dbReference type="Pfam" id="PF00176">
    <property type="entry name" value="SNF2-rel_dom"/>
    <property type="match status" value="1"/>
</dbReference>
<evidence type="ECO:0000256" key="10">
    <source>
        <dbReference type="ARBA" id="ARBA00023242"/>
    </source>
</evidence>
<dbReference type="SMART" id="SM00487">
    <property type="entry name" value="DEXDc"/>
    <property type="match status" value="1"/>
</dbReference>